<comment type="caution">
    <text evidence="2">The sequence shown here is derived from an EMBL/GenBank/DDBJ whole genome shotgun (WGS) entry which is preliminary data.</text>
</comment>
<evidence type="ECO:0000313" key="3">
    <source>
        <dbReference type="EMBL" id="CAF0897388.1"/>
    </source>
</evidence>
<keyword evidence="4" id="KW-1185">Reference proteome</keyword>
<protein>
    <recommendedName>
        <fullName evidence="5">Vacuole membrane protein 1</fullName>
    </recommendedName>
</protein>
<proteinExistence type="predicted"/>
<reference evidence="2" key="1">
    <citation type="submission" date="2021-02" db="EMBL/GenBank/DDBJ databases">
        <authorList>
            <person name="Nowell W R."/>
        </authorList>
    </citation>
    <scope>NUCLEOTIDE SEQUENCE</scope>
</reference>
<feature type="transmembrane region" description="Helical" evidence="1">
    <location>
        <begin position="321"/>
        <end position="337"/>
    </location>
</feature>
<feature type="transmembrane region" description="Helical" evidence="1">
    <location>
        <begin position="126"/>
        <end position="150"/>
    </location>
</feature>
<gene>
    <name evidence="3" type="ORF">EDS130_LOCUS9602</name>
    <name evidence="2" type="ORF">XAT740_LOCUS6729</name>
</gene>
<keyword evidence="1" id="KW-0812">Transmembrane</keyword>
<dbReference type="AlphaFoldDB" id="A0A813XGG0"/>
<dbReference type="EMBL" id="CAJNOJ010000032">
    <property type="protein sequence ID" value="CAF0897388.1"/>
    <property type="molecule type" value="Genomic_DNA"/>
</dbReference>
<keyword evidence="1" id="KW-1133">Transmembrane helix</keyword>
<feature type="transmembrane region" description="Helical" evidence="1">
    <location>
        <begin position="270"/>
        <end position="291"/>
    </location>
</feature>
<dbReference type="Proteomes" id="UP000663828">
    <property type="component" value="Unassembled WGS sequence"/>
</dbReference>
<accession>A0A813XGG0</accession>
<evidence type="ECO:0000313" key="4">
    <source>
        <dbReference type="Proteomes" id="UP000663828"/>
    </source>
</evidence>
<evidence type="ECO:0008006" key="5">
    <source>
        <dbReference type="Google" id="ProtNLM"/>
    </source>
</evidence>
<dbReference type="OrthoDB" id="2016540at2759"/>
<name>A0A813XGG0_ADIRI</name>
<evidence type="ECO:0000256" key="1">
    <source>
        <dbReference type="SAM" id="Phobius"/>
    </source>
</evidence>
<keyword evidence="1" id="KW-0472">Membrane</keyword>
<dbReference type="EMBL" id="CAJNOR010000309">
    <property type="protein sequence ID" value="CAF0875736.1"/>
    <property type="molecule type" value="Genomic_DNA"/>
</dbReference>
<dbReference type="Proteomes" id="UP000663852">
    <property type="component" value="Unassembled WGS sequence"/>
</dbReference>
<feature type="transmembrane region" description="Helical" evidence="1">
    <location>
        <begin position="90"/>
        <end position="106"/>
    </location>
</feature>
<evidence type="ECO:0000313" key="2">
    <source>
        <dbReference type="EMBL" id="CAF0875736.1"/>
    </source>
</evidence>
<sequence length="428" mass="49550">MHFAAAIETHSSMDVPTSTIRQRRQSQISATLNTDENLLAIKKTQQDALRHEISQIVLWRQPISTVSYAVLEMIYLIHHNFQLFISYRKTLSLLCLLLLSSLFIYKSDGAHQSSIQTIERLIFWSLYWLGLGVASSIGLGTGLHTFLLYLGPFIARVTLAAYECDSVQFPRPPYPNEILCPLNNLTRSNDFLESGSISFWKILWKVKLEAFFWGLGTALGELPPYFMARTARLGQAGDRDDEELLEFEQLLLNAKLHNARDLTLFERLRYSVYCLIQRIGFWGILLCASIPNPLFDLAGITCGYFLISFWRFFFATILGKAIIKMSIQTVFIIFLFSEHHVERIIRWMKHIPYYGRLLQTPFKDWLYEQKGKMHRTNDDSTSGHLAKVSILSKLFSFFVAMMIVYFIISIINSLAQRYYKRKRIADCK</sequence>
<feature type="transmembrane region" description="Helical" evidence="1">
    <location>
        <begin position="394"/>
        <end position="415"/>
    </location>
</feature>
<organism evidence="2 4">
    <name type="scientific">Adineta ricciae</name>
    <name type="common">Rotifer</name>
    <dbReference type="NCBI Taxonomy" id="249248"/>
    <lineage>
        <taxon>Eukaryota</taxon>
        <taxon>Metazoa</taxon>
        <taxon>Spiralia</taxon>
        <taxon>Gnathifera</taxon>
        <taxon>Rotifera</taxon>
        <taxon>Eurotatoria</taxon>
        <taxon>Bdelloidea</taxon>
        <taxon>Adinetida</taxon>
        <taxon>Adinetidae</taxon>
        <taxon>Adineta</taxon>
    </lineage>
</organism>